<dbReference type="Proteomes" id="UP001222958">
    <property type="component" value="Unassembled WGS sequence"/>
</dbReference>
<dbReference type="PANTHER" id="PTHR46797:SF1">
    <property type="entry name" value="METHYLPHOSPHONATE SYNTHASE"/>
    <property type="match status" value="1"/>
</dbReference>
<organism evidence="3 4">
    <name type="scientific">Clostridium perfringens</name>
    <dbReference type="NCBI Taxonomy" id="1502"/>
    <lineage>
        <taxon>Bacteria</taxon>
        <taxon>Bacillati</taxon>
        <taxon>Bacillota</taxon>
        <taxon>Clostridia</taxon>
        <taxon>Eubacteriales</taxon>
        <taxon>Clostridiaceae</taxon>
        <taxon>Clostridium</taxon>
    </lineage>
</organism>
<feature type="domain" description="HTH cro/C1-type" evidence="2">
    <location>
        <begin position="8"/>
        <end position="63"/>
    </location>
</feature>
<sequence length="79" mass="9011">MKEIKLNIKKYRALKELSLGELAKKTGLSKSYLSEIENGRKICSLKTLYKIGDTLNICPILLIDCPQNCRQCSLMLKCF</sequence>
<dbReference type="PANTHER" id="PTHR46797">
    <property type="entry name" value="HTH-TYPE TRANSCRIPTIONAL REGULATOR"/>
    <property type="match status" value="1"/>
</dbReference>
<evidence type="ECO:0000313" key="3">
    <source>
        <dbReference type="EMBL" id="MDH2334603.1"/>
    </source>
</evidence>
<evidence type="ECO:0000256" key="1">
    <source>
        <dbReference type="ARBA" id="ARBA00023125"/>
    </source>
</evidence>
<dbReference type="Gene3D" id="1.10.260.40">
    <property type="entry name" value="lambda repressor-like DNA-binding domains"/>
    <property type="match status" value="1"/>
</dbReference>
<dbReference type="InterPro" id="IPR050807">
    <property type="entry name" value="TransReg_Diox_bact_type"/>
</dbReference>
<reference evidence="3" key="1">
    <citation type="submission" date="2023-04" db="EMBL/GenBank/DDBJ databases">
        <title>Epidemiological investigation of Clostridium perfringens isolated from cattle.</title>
        <authorList>
            <person name="Tian R."/>
        </authorList>
    </citation>
    <scope>NUCLEOTIDE SEQUENCE</scope>
    <source>
        <strain evidence="3">ZWCP172</strain>
    </source>
</reference>
<gene>
    <name evidence="3" type="ORF">QDQ28_00215</name>
</gene>
<dbReference type="GO" id="GO:0005829">
    <property type="term" value="C:cytosol"/>
    <property type="evidence" value="ECO:0007669"/>
    <property type="project" value="TreeGrafter"/>
</dbReference>
<evidence type="ECO:0000259" key="2">
    <source>
        <dbReference type="PROSITE" id="PS50943"/>
    </source>
</evidence>
<dbReference type="PROSITE" id="PS50943">
    <property type="entry name" value="HTH_CROC1"/>
    <property type="match status" value="1"/>
</dbReference>
<comment type="caution">
    <text evidence="3">The sequence shown here is derived from an EMBL/GenBank/DDBJ whole genome shotgun (WGS) entry which is preliminary data.</text>
</comment>
<protein>
    <submittedName>
        <fullName evidence="3">Helix-turn-helix transcriptional regulator</fullName>
    </submittedName>
</protein>
<dbReference type="RefSeq" id="WP_279856543.1">
    <property type="nucleotide sequence ID" value="NZ_JARVUX010000001.1"/>
</dbReference>
<dbReference type="EMBL" id="JARVUX010000001">
    <property type="protein sequence ID" value="MDH2334603.1"/>
    <property type="molecule type" value="Genomic_DNA"/>
</dbReference>
<dbReference type="CDD" id="cd00093">
    <property type="entry name" value="HTH_XRE"/>
    <property type="match status" value="1"/>
</dbReference>
<dbReference type="InterPro" id="IPR001387">
    <property type="entry name" value="Cro/C1-type_HTH"/>
</dbReference>
<dbReference type="SMART" id="SM00530">
    <property type="entry name" value="HTH_XRE"/>
    <property type="match status" value="1"/>
</dbReference>
<dbReference type="GO" id="GO:0003677">
    <property type="term" value="F:DNA binding"/>
    <property type="evidence" value="ECO:0007669"/>
    <property type="project" value="UniProtKB-KW"/>
</dbReference>
<dbReference type="GO" id="GO:0003700">
    <property type="term" value="F:DNA-binding transcription factor activity"/>
    <property type="evidence" value="ECO:0007669"/>
    <property type="project" value="TreeGrafter"/>
</dbReference>
<dbReference type="AlphaFoldDB" id="A0AAP4A498"/>
<dbReference type="Pfam" id="PF01381">
    <property type="entry name" value="HTH_3"/>
    <property type="match status" value="1"/>
</dbReference>
<name>A0AAP4A498_CLOPF</name>
<keyword evidence="1" id="KW-0238">DNA-binding</keyword>
<proteinExistence type="predicted"/>
<accession>A0AAP4A498</accession>
<dbReference type="SUPFAM" id="SSF47413">
    <property type="entry name" value="lambda repressor-like DNA-binding domains"/>
    <property type="match status" value="1"/>
</dbReference>
<dbReference type="InterPro" id="IPR010982">
    <property type="entry name" value="Lambda_DNA-bd_dom_sf"/>
</dbReference>
<evidence type="ECO:0000313" key="4">
    <source>
        <dbReference type="Proteomes" id="UP001222958"/>
    </source>
</evidence>